<protein>
    <submittedName>
        <fullName evidence="2">Uncharacterized protein</fullName>
    </submittedName>
</protein>
<dbReference type="Proteomes" id="UP001152795">
    <property type="component" value="Unassembled WGS sequence"/>
</dbReference>
<feature type="region of interest" description="Disordered" evidence="1">
    <location>
        <begin position="84"/>
        <end position="139"/>
    </location>
</feature>
<evidence type="ECO:0000313" key="2">
    <source>
        <dbReference type="EMBL" id="CAB4001144.1"/>
    </source>
</evidence>
<name>A0A7D9I5X6_PARCT</name>
<feature type="region of interest" description="Disordered" evidence="1">
    <location>
        <begin position="38"/>
        <end position="59"/>
    </location>
</feature>
<reference evidence="2" key="1">
    <citation type="submission" date="2020-04" db="EMBL/GenBank/DDBJ databases">
        <authorList>
            <person name="Alioto T."/>
            <person name="Alioto T."/>
            <person name="Gomez Garrido J."/>
        </authorList>
    </citation>
    <scope>NUCLEOTIDE SEQUENCE</scope>
    <source>
        <strain evidence="2">A484AB</strain>
    </source>
</reference>
<dbReference type="EMBL" id="CACRXK020004013">
    <property type="protein sequence ID" value="CAB4001144.1"/>
    <property type="molecule type" value="Genomic_DNA"/>
</dbReference>
<dbReference type="AlphaFoldDB" id="A0A7D9I5X6"/>
<evidence type="ECO:0000256" key="1">
    <source>
        <dbReference type="SAM" id="MobiDB-lite"/>
    </source>
</evidence>
<sequence length="139" mass="15168">MVHNQVTATKYYLLKNKGKSAVKTSKELSHNLCDLSRTAKASSEIEKDEDQQLHNSSLSDATVEGISGFKTTLPLNELLVAKPQHEASKCKRAKKSSVLGQHSETQGDMDGTPTSMTDPATETPQSEFPGTKSRLEMMS</sequence>
<gene>
    <name evidence="2" type="ORF">PACLA_8A025869</name>
</gene>
<feature type="compositionally biased region" description="Polar residues" evidence="1">
    <location>
        <begin position="98"/>
        <end position="128"/>
    </location>
</feature>
<accession>A0A7D9I5X6</accession>
<comment type="caution">
    <text evidence="2">The sequence shown here is derived from an EMBL/GenBank/DDBJ whole genome shotgun (WGS) entry which is preliminary data.</text>
</comment>
<proteinExistence type="predicted"/>
<keyword evidence="3" id="KW-1185">Reference proteome</keyword>
<organism evidence="2 3">
    <name type="scientific">Paramuricea clavata</name>
    <name type="common">Red gorgonian</name>
    <name type="synonym">Violescent sea-whip</name>
    <dbReference type="NCBI Taxonomy" id="317549"/>
    <lineage>
        <taxon>Eukaryota</taxon>
        <taxon>Metazoa</taxon>
        <taxon>Cnidaria</taxon>
        <taxon>Anthozoa</taxon>
        <taxon>Octocorallia</taxon>
        <taxon>Malacalcyonacea</taxon>
        <taxon>Plexauridae</taxon>
        <taxon>Paramuricea</taxon>
    </lineage>
</organism>
<evidence type="ECO:0000313" key="3">
    <source>
        <dbReference type="Proteomes" id="UP001152795"/>
    </source>
</evidence>